<evidence type="ECO:0000256" key="7">
    <source>
        <dbReference type="SAM" id="Phobius"/>
    </source>
</evidence>
<sequence length="324" mass="36468">MLDIIFMIRDPQFLLVLFVGVTAFATILTLSGPLLDRDKFEGRMKAVSTERSKLRQQQRDQLEKEHASPARLRRTNQGPVKQIVDRLNLQSQFNTEEIGNKLKMAGLRGPKPLYIFMFARIVLPLVFFAGAAFYLFFIHKGDQSGLFKLMMSLGGLYAGYYFPNVILQNLIQRRQFSIKRAFPDSLDLLLICVESGMSIEGAFQKVAKEIGAQSIEMAEEMALTTAELSYLSERRQAYENLHKRTGLDGVKAVVTSLMQAERYGTPLAQSLRVMAQENRDMRMAEAEKKAAALPPKLTVPMIAFFLPVLFVVILGPAIIKVNAL</sequence>
<feature type="compositionally biased region" description="Basic and acidic residues" evidence="6">
    <location>
        <begin position="51"/>
        <end position="68"/>
    </location>
</feature>
<evidence type="ECO:0000256" key="3">
    <source>
        <dbReference type="ARBA" id="ARBA00022692"/>
    </source>
</evidence>
<dbReference type="AlphaFoldDB" id="A0A3B0T1S8"/>
<evidence type="ECO:0000256" key="2">
    <source>
        <dbReference type="ARBA" id="ARBA00022475"/>
    </source>
</evidence>
<dbReference type="GO" id="GO:0005886">
    <property type="term" value="C:plasma membrane"/>
    <property type="evidence" value="ECO:0007669"/>
    <property type="project" value="UniProtKB-SubCell"/>
</dbReference>
<protein>
    <submittedName>
        <fullName evidence="9">Type II/IV secretion system protein TadC, associated with Flp pilus assembly</fullName>
    </submittedName>
</protein>
<keyword evidence="2" id="KW-1003">Cell membrane</keyword>
<keyword evidence="5 7" id="KW-0472">Membrane</keyword>
<dbReference type="EMBL" id="UOEM01000021">
    <property type="protein sequence ID" value="VAW10870.1"/>
    <property type="molecule type" value="Genomic_DNA"/>
</dbReference>
<feature type="transmembrane region" description="Helical" evidence="7">
    <location>
        <begin position="12"/>
        <end position="35"/>
    </location>
</feature>
<evidence type="ECO:0000259" key="8">
    <source>
        <dbReference type="Pfam" id="PF00482"/>
    </source>
</evidence>
<organism evidence="9">
    <name type="scientific">hydrothermal vent metagenome</name>
    <dbReference type="NCBI Taxonomy" id="652676"/>
    <lineage>
        <taxon>unclassified sequences</taxon>
        <taxon>metagenomes</taxon>
        <taxon>ecological metagenomes</taxon>
    </lineage>
</organism>
<evidence type="ECO:0000256" key="4">
    <source>
        <dbReference type="ARBA" id="ARBA00022989"/>
    </source>
</evidence>
<proteinExistence type="predicted"/>
<dbReference type="PANTHER" id="PTHR35007:SF2">
    <property type="entry name" value="PILUS ASSEMBLE PROTEIN"/>
    <property type="match status" value="1"/>
</dbReference>
<feature type="transmembrane region" description="Helical" evidence="7">
    <location>
        <begin position="149"/>
        <end position="171"/>
    </location>
</feature>
<feature type="transmembrane region" description="Helical" evidence="7">
    <location>
        <begin position="113"/>
        <end position="137"/>
    </location>
</feature>
<feature type="region of interest" description="Disordered" evidence="6">
    <location>
        <begin position="51"/>
        <end position="71"/>
    </location>
</feature>
<feature type="transmembrane region" description="Helical" evidence="7">
    <location>
        <begin position="297"/>
        <end position="319"/>
    </location>
</feature>
<evidence type="ECO:0000256" key="1">
    <source>
        <dbReference type="ARBA" id="ARBA00004651"/>
    </source>
</evidence>
<evidence type="ECO:0000256" key="5">
    <source>
        <dbReference type="ARBA" id="ARBA00023136"/>
    </source>
</evidence>
<dbReference type="PANTHER" id="PTHR35007">
    <property type="entry name" value="INTEGRAL MEMBRANE PROTEIN-RELATED"/>
    <property type="match status" value="1"/>
</dbReference>
<evidence type="ECO:0000256" key="6">
    <source>
        <dbReference type="SAM" id="MobiDB-lite"/>
    </source>
</evidence>
<gene>
    <name evidence="9" type="ORF">MNBD_ALPHA09-1728</name>
</gene>
<dbReference type="Pfam" id="PF00482">
    <property type="entry name" value="T2SSF"/>
    <property type="match status" value="1"/>
</dbReference>
<comment type="subcellular location">
    <subcellularLocation>
        <location evidence="1">Cell membrane</location>
        <topology evidence="1">Multi-pass membrane protein</topology>
    </subcellularLocation>
</comment>
<name>A0A3B0T1S8_9ZZZZ</name>
<keyword evidence="4 7" id="KW-1133">Transmembrane helix</keyword>
<feature type="domain" description="Type II secretion system protein GspF" evidence="8">
    <location>
        <begin position="186"/>
        <end position="314"/>
    </location>
</feature>
<accession>A0A3B0T1S8</accession>
<reference evidence="9" key="1">
    <citation type="submission" date="2018-06" db="EMBL/GenBank/DDBJ databases">
        <authorList>
            <person name="Zhirakovskaya E."/>
        </authorList>
    </citation>
    <scope>NUCLEOTIDE SEQUENCE</scope>
</reference>
<keyword evidence="3 7" id="KW-0812">Transmembrane</keyword>
<dbReference type="InterPro" id="IPR018076">
    <property type="entry name" value="T2SS_GspF_dom"/>
</dbReference>
<evidence type="ECO:0000313" key="9">
    <source>
        <dbReference type="EMBL" id="VAW10870.1"/>
    </source>
</evidence>